<proteinExistence type="predicted"/>
<reference evidence="2" key="1">
    <citation type="journal article" date="2019" name="Int. J. Syst. Evol. Microbiol.">
        <title>The Global Catalogue of Microorganisms (GCM) 10K type strain sequencing project: providing services to taxonomists for standard genome sequencing and annotation.</title>
        <authorList>
            <consortium name="The Broad Institute Genomics Platform"/>
            <consortium name="The Broad Institute Genome Sequencing Center for Infectious Disease"/>
            <person name="Wu L."/>
            <person name="Ma J."/>
        </authorList>
    </citation>
    <scope>NUCLEOTIDE SEQUENCE [LARGE SCALE GENOMIC DNA]</scope>
    <source>
        <strain evidence="2">JCM 4733</strain>
    </source>
</reference>
<dbReference type="EMBL" id="BMVN01000003">
    <property type="protein sequence ID" value="GHA08556.1"/>
    <property type="molecule type" value="Genomic_DNA"/>
</dbReference>
<gene>
    <name evidence="1" type="ORF">GCM10010345_11130</name>
</gene>
<evidence type="ECO:0000313" key="2">
    <source>
        <dbReference type="Proteomes" id="UP000653644"/>
    </source>
</evidence>
<comment type="caution">
    <text evidence="1">The sequence shown here is derived from an EMBL/GenBank/DDBJ whole genome shotgun (WGS) entry which is preliminary data.</text>
</comment>
<dbReference type="RefSeq" id="WP_189882818.1">
    <property type="nucleotide sequence ID" value="NZ_BMVN01000003.1"/>
</dbReference>
<organism evidence="1 2">
    <name type="scientific">Streptomyces canarius</name>
    <dbReference type="NCBI Taxonomy" id="285453"/>
    <lineage>
        <taxon>Bacteria</taxon>
        <taxon>Bacillati</taxon>
        <taxon>Actinomycetota</taxon>
        <taxon>Actinomycetes</taxon>
        <taxon>Kitasatosporales</taxon>
        <taxon>Streptomycetaceae</taxon>
        <taxon>Streptomyces</taxon>
    </lineage>
</organism>
<keyword evidence="2" id="KW-1185">Reference proteome</keyword>
<name>A0ABQ3CKH9_9ACTN</name>
<dbReference type="Proteomes" id="UP000653644">
    <property type="component" value="Unassembled WGS sequence"/>
</dbReference>
<sequence length="70" mass="7865">MNTLREFNTWDRGVDVVAVERVLKGSLPHTVLEPEELRYAARHSKASARSVAKVLGVSEKTVTSWRETQA</sequence>
<protein>
    <submittedName>
        <fullName evidence="1">Uncharacterized protein</fullName>
    </submittedName>
</protein>
<accession>A0ABQ3CKH9</accession>
<evidence type="ECO:0000313" key="1">
    <source>
        <dbReference type="EMBL" id="GHA08556.1"/>
    </source>
</evidence>